<reference evidence="2" key="1">
    <citation type="journal article" date="2020" name="mSystems">
        <title>Genome- and Community-Level Interaction Insights into Carbon Utilization and Element Cycling Functions of Hydrothermarchaeota in Hydrothermal Sediment.</title>
        <authorList>
            <person name="Zhou Z."/>
            <person name="Liu Y."/>
            <person name="Xu W."/>
            <person name="Pan J."/>
            <person name="Luo Z.H."/>
            <person name="Li M."/>
        </authorList>
    </citation>
    <scope>NUCLEOTIDE SEQUENCE [LARGE SCALE GENOMIC DNA]</scope>
    <source>
        <strain evidence="2">HyVt-527</strain>
    </source>
</reference>
<feature type="signal peptide" evidence="1">
    <location>
        <begin position="1"/>
        <end position="18"/>
    </location>
</feature>
<organism evidence="2">
    <name type="scientific">Caldithrix abyssi</name>
    <dbReference type="NCBI Taxonomy" id="187145"/>
    <lineage>
        <taxon>Bacteria</taxon>
        <taxon>Pseudomonadati</taxon>
        <taxon>Calditrichota</taxon>
        <taxon>Calditrichia</taxon>
        <taxon>Calditrichales</taxon>
        <taxon>Calditrichaceae</taxon>
        <taxon>Caldithrix</taxon>
    </lineage>
</organism>
<gene>
    <name evidence="2" type="ORF">ENJ89_10495</name>
</gene>
<evidence type="ECO:0008006" key="3">
    <source>
        <dbReference type="Google" id="ProtNLM"/>
    </source>
</evidence>
<accession>A0A7V5PQX9</accession>
<feature type="chain" id="PRO_5031313782" description="Outer membrane protein beta-barrel domain-containing protein" evidence="1">
    <location>
        <begin position="19"/>
        <end position="181"/>
    </location>
</feature>
<proteinExistence type="predicted"/>
<comment type="caution">
    <text evidence="2">The sequence shown here is derived from an EMBL/GenBank/DDBJ whole genome shotgun (WGS) entry which is preliminary data.</text>
</comment>
<dbReference type="Proteomes" id="UP000886124">
    <property type="component" value="Unassembled WGS sequence"/>
</dbReference>
<evidence type="ECO:0000313" key="2">
    <source>
        <dbReference type="EMBL" id="HHJ53613.1"/>
    </source>
</evidence>
<sequence length="181" mass="19091">MRKLSFLFIILFAIHAQAGDSGALIKPGEKLVGARIALGSVYGAGLGVVLSGEYGVRDNLFDLGGTANTLGVAASLGYSGYSQSYSWGTYSYTNILLITSGLWHVDLLNDPKIDTYASLSMGWNIGTVSSPSGGPQYSNTYSGLIWGTAVGARYHFSDKLSAVGELGFGMGVLRVGIDYRL</sequence>
<keyword evidence="1" id="KW-0732">Signal</keyword>
<dbReference type="EMBL" id="DROD01000669">
    <property type="protein sequence ID" value="HHJ53613.1"/>
    <property type="molecule type" value="Genomic_DNA"/>
</dbReference>
<evidence type="ECO:0000256" key="1">
    <source>
        <dbReference type="SAM" id="SignalP"/>
    </source>
</evidence>
<dbReference type="AlphaFoldDB" id="A0A7V5PQX9"/>
<protein>
    <recommendedName>
        <fullName evidence="3">Outer membrane protein beta-barrel domain-containing protein</fullName>
    </recommendedName>
</protein>
<name>A0A7V5PQX9_CALAY</name>